<feature type="compositionally biased region" description="Polar residues" evidence="1">
    <location>
        <begin position="197"/>
        <end position="209"/>
    </location>
</feature>
<name>J6F8I1_TRIAS</name>
<evidence type="ECO:0000256" key="1">
    <source>
        <dbReference type="SAM" id="MobiDB-lite"/>
    </source>
</evidence>
<dbReference type="KEGG" id="tasa:A1Q1_07044"/>
<accession>J6F8I1</accession>
<evidence type="ECO:0000313" key="3">
    <source>
        <dbReference type="Proteomes" id="UP000002748"/>
    </source>
</evidence>
<sequence length="209" mass="22820">MPRSSEPEPTRHSLPLRALTPSSPSSLRSPKALYIHHSHPIPYLSSDSDFLTLYLYQQLGARHSEPIRSSPRSPSSHISAPFLLLPCSSPLLPQSPSAPELQSLSSRRQNQKSRTRTRTRTKTRALSINAPPLLSLLGARPHAVDIDYKYPGTRPPPTHLPPSTSNLYATSTTFSRHHCTPSLASSSTSTVSECTPAHSSTPQTPAHLT</sequence>
<feature type="region of interest" description="Disordered" evidence="1">
    <location>
        <begin position="181"/>
        <end position="209"/>
    </location>
</feature>
<dbReference type="AlphaFoldDB" id="J6F8I1"/>
<feature type="compositionally biased region" description="Basic residues" evidence="1">
    <location>
        <begin position="109"/>
        <end position="122"/>
    </location>
</feature>
<reference evidence="2 3" key="1">
    <citation type="journal article" date="2012" name="Eukaryot. Cell">
        <title>Draft genome sequence of CBS 2479, the standard type strain of Trichosporon asahii.</title>
        <authorList>
            <person name="Yang R.Y."/>
            <person name="Li H.T."/>
            <person name="Zhu H."/>
            <person name="Zhou G.P."/>
            <person name="Wang M."/>
            <person name="Wang L."/>
        </authorList>
    </citation>
    <scope>NUCLEOTIDE SEQUENCE [LARGE SCALE GENOMIC DNA]</scope>
    <source>
        <strain evidence="3">ATCC 90039 / CBS 2479 / JCM 2466 / KCTC 7840 / NCYC 2677 / UAMH 7654</strain>
    </source>
</reference>
<feature type="compositionally biased region" description="Basic and acidic residues" evidence="1">
    <location>
        <begin position="1"/>
        <end position="11"/>
    </location>
</feature>
<dbReference type="HOGENOM" id="CLU_1316233_0_0_1"/>
<organism evidence="2 3">
    <name type="scientific">Trichosporon asahii var. asahii (strain ATCC 90039 / CBS 2479 / JCM 2466 / KCTC 7840 / NBRC 103889/ NCYC 2677 / UAMH 7654)</name>
    <name type="common">Yeast</name>
    <dbReference type="NCBI Taxonomy" id="1186058"/>
    <lineage>
        <taxon>Eukaryota</taxon>
        <taxon>Fungi</taxon>
        <taxon>Dikarya</taxon>
        <taxon>Basidiomycota</taxon>
        <taxon>Agaricomycotina</taxon>
        <taxon>Tremellomycetes</taxon>
        <taxon>Trichosporonales</taxon>
        <taxon>Trichosporonaceae</taxon>
        <taxon>Trichosporon</taxon>
    </lineage>
</organism>
<proteinExistence type="predicted"/>
<gene>
    <name evidence="2" type="ORF">A1Q1_07044</name>
</gene>
<feature type="compositionally biased region" description="Low complexity" evidence="1">
    <location>
        <begin position="94"/>
        <end position="108"/>
    </location>
</feature>
<evidence type="ECO:0000313" key="2">
    <source>
        <dbReference type="EMBL" id="EJT51632.1"/>
    </source>
</evidence>
<dbReference type="VEuPathDB" id="FungiDB:A1Q1_07044"/>
<dbReference type="Proteomes" id="UP000002748">
    <property type="component" value="Unassembled WGS sequence"/>
</dbReference>
<comment type="caution">
    <text evidence="2">The sequence shown here is derived from an EMBL/GenBank/DDBJ whole genome shotgun (WGS) entry which is preliminary data.</text>
</comment>
<feature type="region of interest" description="Disordered" evidence="1">
    <location>
        <begin position="1"/>
        <end position="28"/>
    </location>
</feature>
<dbReference type="EMBL" id="ALBS01000048">
    <property type="protein sequence ID" value="EJT51632.1"/>
    <property type="molecule type" value="Genomic_DNA"/>
</dbReference>
<feature type="compositionally biased region" description="Low complexity" evidence="1">
    <location>
        <begin position="13"/>
        <end position="28"/>
    </location>
</feature>
<feature type="region of interest" description="Disordered" evidence="1">
    <location>
        <begin position="150"/>
        <end position="169"/>
    </location>
</feature>
<feature type="compositionally biased region" description="Low complexity" evidence="1">
    <location>
        <begin position="181"/>
        <end position="195"/>
    </location>
</feature>
<feature type="region of interest" description="Disordered" evidence="1">
    <location>
        <begin position="94"/>
        <end position="122"/>
    </location>
</feature>
<protein>
    <submittedName>
        <fullName evidence="2">Uncharacterized protein</fullName>
    </submittedName>
</protein>
<dbReference type="GeneID" id="25990556"/>
<dbReference type="RefSeq" id="XP_014182768.1">
    <property type="nucleotide sequence ID" value="XM_014327293.1"/>
</dbReference>